<evidence type="ECO:0000256" key="1">
    <source>
        <dbReference type="SAM" id="Coils"/>
    </source>
</evidence>
<feature type="region of interest" description="Disordered" evidence="2">
    <location>
        <begin position="416"/>
        <end position="441"/>
    </location>
</feature>
<feature type="compositionally biased region" description="Acidic residues" evidence="2">
    <location>
        <begin position="80"/>
        <end position="89"/>
    </location>
</feature>
<name>A0A5M3Q0U1_9GAMM</name>
<dbReference type="Proteomes" id="UP000387223">
    <property type="component" value="Unassembled WGS sequence"/>
</dbReference>
<keyword evidence="1" id="KW-0175">Coiled coil</keyword>
<dbReference type="RefSeq" id="WP_153637284.1">
    <property type="nucleotide sequence ID" value="NZ_BGZI01000015.1"/>
</dbReference>
<feature type="compositionally biased region" description="Polar residues" evidence="2">
    <location>
        <begin position="423"/>
        <end position="437"/>
    </location>
</feature>
<organism evidence="4 5">
    <name type="scientific">Marinobacter salsuginis</name>
    <dbReference type="NCBI Taxonomy" id="418719"/>
    <lineage>
        <taxon>Bacteria</taxon>
        <taxon>Pseudomonadati</taxon>
        <taxon>Pseudomonadota</taxon>
        <taxon>Gammaproteobacteria</taxon>
        <taxon>Pseudomonadales</taxon>
        <taxon>Marinobacteraceae</taxon>
        <taxon>Marinobacter</taxon>
    </lineage>
</organism>
<comment type="caution">
    <text evidence="4">The sequence shown here is derived from an EMBL/GenBank/DDBJ whole genome shotgun (WGS) entry which is preliminary data.</text>
</comment>
<feature type="compositionally biased region" description="Polar residues" evidence="2">
    <location>
        <begin position="228"/>
        <end position="261"/>
    </location>
</feature>
<feature type="compositionally biased region" description="Polar residues" evidence="2">
    <location>
        <begin position="195"/>
        <end position="220"/>
    </location>
</feature>
<feature type="transmembrane region" description="Helical" evidence="3">
    <location>
        <begin position="138"/>
        <end position="162"/>
    </location>
</feature>
<sequence>MSAENWIDILNRAIQMNAAWEVEDDESGHTFMYDVEVLNDIVTLLENGATSDEVVHQYEQYVGPDFERYILVLEQAMEQTEEDEPDVLDADAPTVDDAVSAGNDTPSSFDYGDVPEEPSEQESKKDSPNKAPKSKKGLVIGASLAGLITMVGVGGFVFYSAFTQTSSPVAQQKTVTPVLKSTPKPPVKDEAPQQAAVTNNQAGSSNTAEQGTVSGSQSKGFTVAQMGAEQTTRGSEAQQSAVPTSRQVQPSPRQQHASMPSPSDIVDDSQLADMRDEINAQIQKIEASMSEKIGDRFGDLRETLGRMEAQLKRIDDLEKKIAQEQSEEEKHSETVKKKVQGLTRLGEFSILANAGVNNRVVALSPTNKVITLEEGERNILAAGSNLTVEEIVGNGDAVIFSNGWFIDHVRAPESLREKRLTENSDTGSNSEGANQGAPSVPRTAAISKSLNPAMVAASSRSNTNADNRFPTIQRAPQGWEATALIPPRRAVIVDPEGNSITITPGSQIAGLGEVHSVKQDRVLAGQFYIPLSNL</sequence>
<dbReference type="EMBL" id="BGZI01000015">
    <property type="protein sequence ID" value="GBO88707.1"/>
    <property type="molecule type" value="Genomic_DNA"/>
</dbReference>
<reference evidence="4 5" key="1">
    <citation type="journal article" date="2019" name="J. Gen. Appl. Microbiol.">
        <title>Aerobic degradation of cis-dichloroethene by the marine bacterium Marinobacter salsuginis strain 5N-3.</title>
        <authorList>
            <person name="Inoue Y."/>
            <person name="Fukunaga Y."/>
            <person name="Katsumata H."/>
            <person name="Ohji S."/>
            <person name="Hosoyama A."/>
            <person name="Mori K."/>
            <person name="Ando K."/>
        </authorList>
    </citation>
    <scope>NUCLEOTIDE SEQUENCE [LARGE SCALE GENOMIC DNA]</scope>
    <source>
        <strain evidence="4 5">NBRC 109114</strain>
    </source>
</reference>
<feature type="region of interest" description="Disordered" evidence="2">
    <location>
        <begin position="453"/>
        <end position="472"/>
    </location>
</feature>
<protein>
    <submittedName>
        <fullName evidence="4">Uncharacterized protein</fullName>
    </submittedName>
</protein>
<keyword evidence="3" id="KW-0472">Membrane</keyword>
<keyword evidence="3" id="KW-0812">Transmembrane</keyword>
<dbReference type="AlphaFoldDB" id="A0A5M3Q0U1"/>
<feature type="region of interest" description="Disordered" evidence="2">
    <location>
        <begin position="169"/>
        <end position="267"/>
    </location>
</feature>
<evidence type="ECO:0000256" key="2">
    <source>
        <dbReference type="SAM" id="MobiDB-lite"/>
    </source>
</evidence>
<feature type="region of interest" description="Disordered" evidence="2">
    <location>
        <begin position="80"/>
        <end position="135"/>
    </location>
</feature>
<proteinExistence type="predicted"/>
<evidence type="ECO:0000313" key="4">
    <source>
        <dbReference type="EMBL" id="GBO88707.1"/>
    </source>
</evidence>
<evidence type="ECO:0000313" key="5">
    <source>
        <dbReference type="Proteomes" id="UP000387223"/>
    </source>
</evidence>
<evidence type="ECO:0000256" key="3">
    <source>
        <dbReference type="SAM" id="Phobius"/>
    </source>
</evidence>
<feature type="coiled-coil region" evidence="1">
    <location>
        <begin position="271"/>
        <end position="334"/>
    </location>
</feature>
<accession>A0A5M3Q0U1</accession>
<keyword evidence="3" id="KW-1133">Transmembrane helix</keyword>
<gene>
    <name evidence="4" type="ORF">MSSD14B_23750</name>
</gene>